<dbReference type="Pfam" id="PF14303">
    <property type="entry name" value="NAM-associated"/>
    <property type="match status" value="1"/>
</dbReference>
<dbReference type="PANTHER" id="PTHR45023:SF4">
    <property type="entry name" value="GLYCINE-RICH PROTEIN-RELATED"/>
    <property type="match status" value="1"/>
</dbReference>
<dbReference type="EMBL" id="JAEPRB010000081">
    <property type="protein sequence ID" value="KAG2222530.1"/>
    <property type="molecule type" value="Genomic_DNA"/>
</dbReference>
<dbReference type="InterPro" id="IPR029466">
    <property type="entry name" value="NAM-associated_C"/>
</dbReference>
<gene>
    <name evidence="3" type="ORF">INT45_012844</name>
</gene>
<evidence type="ECO:0000313" key="4">
    <source>
        <dbReference type="Proteomes" id="UP000646827"/>
    </source>
</evidence>
<comment type="caution">
    <text evidence="3">The sequence shown here is derived from an EMBL/GenBank/DDBJ whole genome shotgun (WGS) entry which is preliminary data.</text>
</comment>
<dbReference type="AlphaFoldDB" id="A0A8H7VJ70"/>
<feature type="region of interest" description="Disordered" evidence="1">
    <location>
        <begin position="287"/>
        <end position="314"/>
    </location>
</feature>
<feature type="compositionally biased region" description="Polar residues" evidence="1">
    <location>
        <begin position="287"/>
        <end position="303"/>
    </location>
</feature>
<reference evidence="3 4" key="1">
    <citation type="submission" date="2020-12" db="EMBL/GenBank/DDBJ databases">
        <title>Metabolic potential, ecology and presence of endohyphal bacteria is reflected in genomic diversity of Mucoromycotina.</title>
        <authorList>
            <person name="Muszewska A."/>
            <person name="Okrasinska A."/>
            <person name="Steczkiewicz K."/>
            <person name="Drgas O."/>
            <person name="Orlowska M."/>
            <person name="Perlinska-Lenart U."/>
            <person name="Aleksandrzak-Piekarczyk T."/>
            <person name="Szatraj K."/>
            <person name="Zielenkiewicz U."/>
            <person name="Pilsyk S."/>
            <person name="Malc E."/>
            <person name="Mieczkowski P."/>
            <person name="Kruszewska J.S."/>
            <person name="Biernat P."/>
            <person name="Pawlowska J."/>
        </authorList>
    </citation>
    <scope>NUCLEOTIDE SEQUENCE [LARGE SCALE GENOMIC DNA]</scope>
    <source>
        <strain evidence="3 4">CBS 142.35</strain>
    </source>
</reference>
<name>A0A8H7VJ70_9FUNG</name>
<protein>
    <recommendedName>
        <fullName evidence="2">No apical meristem-associated C-terminal domain-containing protein</fullName>
    </recommendedName>
</protein>
<dbReference type="OrthoDB" id="2301185at2759"/>
<proteinExistence type="predicted"/>
<evidence type="ECO:0000313" key="3">
    <source>
        <dbReference type="EMBL" id="KAG2222530.1"/>
    </source>
</evidence>
<evidence type="ECO:0000256" key="1">
    <source>
        <dbReference type="SAM" id="MobiDB-lite"/>
    </source>
</evidence>
<evidence type="ECO:0000259" key="2">
    <source>
        <dbReference type="Pfam" id="PF14303"/>
    </source>
</evidence>
<dbReference type="Proteomes" id="UP000646827">
    <property type="component" value="Unassembled WGS sequence"/>
</dbReference>
<accession>A0A8H7VJ70</accession>
<sequence length="314" mass="37262">MSSNKIVSQEPDFLPHEDKQLCSSWLIKTECPIRGSEKNDLTHWKRITEHYNSERQNAVKKLNEKMGRDDQPVIRTHTSLKMRWDTIHPLVSTFCGHYQRVLNDKQSGFTPEKIVTVAKLIYHELEGHEFPYYDCWKEVLSRSQIWKVVKEEKKKKVAKAENAVKRKVSYDVVDDNELSSKRLIGVKKAKKEEAYSRMLKKEREMDLELFEKQSQSNLEQRLQLMRECRAMKMERLDREWELFYIEREQHDKEVLEKDLTGLNDDARTYYEYLREEILQRMKENISKASGANTKVNPLLSSRTDGSKATEEEIN</sequence>
<organism evidence="3 4">
    <name type="scientific">Circinella minor</name>
    <dbReference type="NCBI Taxonomy" id="1195481"/>
    <lineage>
        <taxon>Eukaryota</taxon>
        <taxon>Fungi</taxon>
        <taxon>Fungi incertae sedis</taxon>
        <taxon>Mucoromycota</taxon>
        <taxon>Mucoromycotina</taxon>
        <taxon>Mucoromycetes</taxon>
        <taxon>Mucorales</taxon>
        <taxon>Lichtheimiaceae</taxon>
        <taxon>Circinella</taxon>
    </lineage>
</organism>
<keyword evidence="4" id="KW-1185">Reference proteome</keyword>
<dbReference type="PANTHER" id="PTHR45023">
    <property type="match status" value="1"/>
</dbReference>
<feature type="compositionally biased region" description="Basic and acidic residues" evidence="1">
    <location>
        <begin position="304"/>
        <end position="314"/>
    </location>
</feature>
<feature type="domain" description="No apical meristem-associated C-terminal" evidence="2">
    <location>
        <begin position="130"/>
        <end position="277"/>
    </location>
</feature>